<dbReference type="Pfam" id="PF02222">
    <property type="entry name" value="ATP-grasp"/>
    <property type="match status" value="1"/>
</dbReference>
<comment type="caution">
    <text evidence="3">Lacks conserved residue(s) required for the propagation of feature annotation.</text>
</comment>
<keyword evidence="3 4" id="KW-0436">Ligase</keyword>
<dbReference type="Proteomes" id="UP000287701">
    <property type="component" value="Chromosome"/>
</dbReference>
<dbReference type="RefSeq" id="WP_128501717.1">
    <property type="nucleotide sequence ID" value="NZ_CP035107.1"/>
</dbReference>
<dbReference type="EMBL" id="CP035107">
    <property type="protein sequence ID" value="QAR31281.1"/>
    <property type="molecule type" value="Genomic_DNA"/>
</dbReference>
<dbReference type="SUPFAM" id="SSF51246">
    <property type="entry name" value="Rudiment single hybrid motif"/>
    <property type="match status" value="1"/>
</dbReference>
<evidence type="ECO:0000256" key="1">
    <source>
        <dbReference type="ARBA" id="ARBA00022741"/>
    </source>
</evidence>
<proteinExistence type="inferred from homology"/>
<dbReference type="InterPro" id="IPR054350">
    <property type="entry name" value="PurT/PurK_preATP-grasp"/>
</dbReference>
<dbReference type="InterPro" id="IPR005875">
    <property type="entry name" value="PurK"/>
</dbReference>
<feature type="binding site" evidence="3">
    <location>
        <position position="166"/>
    </location>
    <ligand>
        <name>ATP</name>
        <dbReference type="ChEBI" id="CHEBI:30616"/>
    </ligand>
</feature>
<dbReference type="PANTHER" id="PTHR11609">
    <property type="entry name" value="PURINE BIOSYNTHESIS PROTEIN 6/7, PUR6/7"/>
    <property type="match status" value="1"/>
</dbReference>
<evidence type="ECO:0000313" key="6">
    <source>
        <dbReference type="EMBL" id="QAR31281.1"/>
    </source>
</evidence>
<feature type="domain" description="ATP-grasp" evidence="5">
    <location>
        <begin position="79"/>
        <end position="275"/>
    </location>
</feature>
<dbReference type="GO" id="GO:0004638">
    <property type="term" value="F:phosphoribosylaminoimidazole carboxylase activity"/>
    <property type="evidence" value="ECO:0007669"/>
    <property type="project" value="InterPro"/>
</dbReference>
<dbReference type="AlphaFoldDB" id="A0A3R5UWB4"/>
<dbReference type="GO" id="GO:0046872">
    <property type="term" value="F:metal ion binding"/>
    <property type="evidence" value="ECO:0007669"/>
    <property type="project" value="InterPro"/>
</dbReference>
<comment type="function">
    <text evidence="4">Catalyzes the ATP-dependent conversion of 5-aminoimidazole ribonucleotide (AIR) and HCO(3)- to N5-carboxyaminoimidazole ribonucleotide (N5-CAIR).</text>
</comment>
<dbReference type="SUPFAM" id="SSF52440">
    <property type="entry name" value="PreATP-grasp domain"/>
    <property type="match status" value="1"/>
</dbReference>
<evidence type="ECO:0000313" key="7">
    <source>
        <dbReference type="Proteomes" id="UP000287701"/>
    </source>
</evidence>
<accession>A0A3R5UWB4</accession>
<dbReference type="Pfam" id="PF17769">
    <property type="entry name" value="PurK_C"/>
    <property type="match status" value="1"/>
</dbReference>
<dbReference type="OrthoDB" id="9804625at2"/>
<keyword evidence="3 4" id="KW-0658">Purine biosynthesis</keyword>
<dbReference type="GO" id="GO:0006189">
    <property type="term" value="P:'de novo' IMP biosynthetic process"/>
    <property type="evidence" value="ECO:0007669"/>
    <property type="project" value="UniProtKB-UniRule"/>
</dbReference>
<dbReference type="HAMAP" id="MF_01928">
    <property type="entry name" value="PurK"/>
    <property type="match status" value="1"/>
</dbReference>
<dbReference type="Pfam" id="PF22660">
    <property type="entry name" value="RS_preATP-grasp-like"/>
    <property type="match status" value="1"/>
</dbReference>
<dbReference type="NCBIfam" id="NF004679">
    <property type="entry name" value="PRK06019.1-5"/>
    <property type="match status" value="1"/>
</dbReference>
<dbReference type="EC" id="6.3.4.18" evidence="3 4"/>
<gene>
    <name evidence="3 4" type="primary">purK</name>
    <name evidence="6" type="ORF">EQP59_07995</name>
</gene>
<dbReference type="UniPathway" id="UPA00074">
    <property type="reaction ID" value="UER00942"/>
</dbReference>
<reference evidence="6 7" key="1">
    <citation type="submission" date="2019-01" db="EMBL/GenBank/DDBJ databases">
        <title>Whole Genome of Ornithobacterium rhinotracheale FARPER-174b.</title>
        <authorList>
            <person name="Tataje-Lavanda L.A."/>
            <person name="Montalvan A."/>
            <person name="Montesinos R."/>
            <person name="Zimic M."/>
            <person name="Fernandez-Sanchez M."/>
            <person name="Fernandez-Diaz M."/>
        </authorList>
    </citation>
    <scope>NUCLEOTIDE SEQUENCE [LARGE SCALE GENOMIC DNA]</scope>
    <source>
        <strain evidence="6 7">FARPER-174b</strain>
    </source>
</reference>
<organism evidence="6 7">
    <name type="scientific">Ornithobacterium rhinotracheale</name>
    <dbReference type="NCBI Taxonomy" id="28251"/>
    <lineage>
        <taxon>Bacteria</taxon>
        <taxon>Pseudomonadati</taxon>
        <taxon>Bacteroidota</taxon>
        <taxon>Flavobacteriia</taxon>
        <taxon>Flavobacteriales</taxon>
        <taxon>Weeksellaceae</taxon>
        <taxon>Ornithobacterium</taxon>
    </lineage>
</organism>
<dbReference type="PROSITE" id="PS50975">
    <property type="entry name" value="ATP_GRASP"/>
    <property type="match status" value="1"/>
</dbReference>
<dbReference type="InterPro" id="IPR011054">
    <property type="entry name" value="Rudment_hybrid_motif"/>
</dbReference>
<dbReference type="NCBIfam" id="TIGR01161">
    <property type="entry name" value="purK"/>
    <property type="match status" value="1"/>
</dbReference>
<name>A0A3R5UWB4_ORNRH</name>
<comment type="pathway">
    <text evidence="3 4">Purine metabolism; IMP biosynthesis via de novo pathway; 5-amino-1-(5-phospho-D-ribosyl)imidazole-4-carboxylate from 5-amino-1-(5-phospho-D-ribosyl)imidazole (N5-CAIR route): step 1/2.</text>
</comment>
<comment type="subunit">
    <text evidence="3 4">Homodimer.</text>
</comment>
<comment type="function">
    <text evidence="3">Catalyzes the ATP-dependent conversion of 5-aminoimidazole ribonucleotide (AIR) and HCO(3)(-) to N5-carboxyaminoimidazole ribonucleotide (N5-CAIR).</text>
</comment>
<dbReference type="GO" id="GO:0005524">
    <property type="term" value="F:ATP binding"/>
    <property type="evidence" value="ECO:0007669"/>
    <property type="project" value="UniProtKB-UniRule"/>
</dbReference>
<dbReference type="Gene3D" id="3.40.50.20">
    <property type="match status" value="1"/>
</dbReference>
<comment type="catalytic activity">
    <reaction evidence="3 4">
        <text>5-amino-1-(5-phospho-beta-D-ribosyl)imidazole + hydrogencarbonate + ATP = 5-carboxyamino-1-(5-phospho-D-ribosyl)imidazole + ADP + phosphate + 2 H(+)</text>
        <dbReference type="Rhea" id="RHEA:19317"/>
        <dbReference type="ChEBI" id="CHEBI:15378"/>
        <dbReference type="ChEBI" id="CHEBI:17544"/>
        <dbReference type="ChEBI" id="CHEBI:30616"/>
        <dbReference type="ChEBI" id="CHEBI:43474"/>
        <dbReference type="ChEBI" id="CHEBI:58730"/>
        <dbReference type="ChEBI" id="CHEBI:137981"/>
        <dbReference type="ChEBI" id="CHEBI:456216"/>
        <dbReference type="EC" id="6.3.4.18"/>
    </reaction>
</comment>
<comment type="similarity">
    <text evidence="3 4">Belongs to the PurK/PurT family.</text>
</comment>
<dbReference type="Gene3D" id="3.30.470.20">
    <property type="entry name" value="ATP-grasp fold, B domain"/>
    <property type="match status" value="1"/>
</dbReference>
<dbReference type="InterPro" id="IPR040686">
    <property type="entry name" value="PurK_C"/>
</dbReference>
<feature type="binding site" evidence="3">
    <location>
        <position position="129"/>
    </location>
    <ligand>
        <name>ATP</name>
        <dbReference type="ChEBI" id="CHEBI:30616"/>
    </ligand>
</feature>
<evidence type="ECO:0000256" key="4">
    <source>
        <dbReference type="RuleBase" id="RU361200"/>
    </source>
</evidence>
<sequence>MKKIGILGGGQLGRMFIQNALNYPYEISILDPNPEAPCSKIAHRFVCGDFNDYQSVINFAQGLDIIGIEIEHVNLDALRQLKKQGKTIIPDPEVLATIQDKGKQKDFYLKHNIPTAPLKAPDQFPVVQKLCTGGYDGKGVQIIRDENTPLWQENSIFESLADLKMELAVIVAQNAQGQRAVYPVVEQVFNPEYNLLDYLITPARISPEVEEKAKDIALQVVKAFDSPGIYAVELFLNQDGSIWVNETAPRVHNSGHATIEAAYSSQFDMMLRTLTNLPLGNTDLKCKAAMLNLIGAPNYHGDSYIKGLDSALKLPAFSIHWYGKKQTSPGRKMGHATFCGNTWEDIISQVEKVKKEVQIISQNP</sequence>
<dbReference type="SUPFAM" id="SSF56059">
    <property type="entry name" value="Glutathione synthetase ATP-binding domain-like"/>
    <property type="match status" value="1"/>
</dbReference>
<dbReference type="GO" id="GO:0005829">
    <property type="term" value="C:cytosol"/>
    <property type="evidence" value="ECO:0007669"/>
    <property type="project" value="TreeGrafter"/>
</dbReference>
<keyword evidence="1 3" id="KW-0547">Nucleotide-binding</keyword>
<dbReference type="InterPro" id="IPR011761">
    <property type="entry name" value="ATP-grasp"/>
</dbReference>
<evidence type="ECO:0000256" key="3">
    <source>
        <dbReference type="HAMAP-Rule" id="MF_01928"/>
    </source>
</evidence>
<evidence type="ECO:0000256" key="2">
    <source>
        <dbReference type="ARBA" id="ARBA00022840"/>
    </source>
</evidence>
<dbReference type="PANTHER" id="PTHR11609:SF5">
    <property type="entry name" value="PHOSPHORIBOSYLAMINOIMIDAZOLE CARBOXYLASE"/>
    <property type="match status" value="1"/>
</dbReference>
<keyword evidence="2 3" id="KW-0067">ATP-binding</keyword>
<dbReference type="GO" id="GO:0034028">
    <property type="term" value="F:5-(carboxyamino)imidazole ribonucleotide synthase activity"/>
    <property type="evidence" value="ECO:0007669"/>
    <property type="project" value="UniProtKB-UniRule"/>
</dbReference>
<protein>
    <recommendedName>
        <fullName evidence="3 4">N5-carboxyaminoimidazole ribonucleotide synthase</fullName>
        <shortName evidence="3 4">N5-CAIR synthase</shortName>
        <ecNumber evidence="3 4">6.3.4.18</ecNumber>
    </recommendedName>
    <alternativeName>
        <fullName evidence="3 4">5-(carboxyamino)imidazole ribonucleotide synthetase</fullName>
    </alternativeName>
</protein>
<dbReference type="InterPro" id="IPR016185">
    <property type="entry name" value="PreATP-grasp_dom_sf"/>
</dbReference>
<dbReference type="InterPro" id="IPR003135">
    <property type="entry name" value="ATP-grasp_carboxylate-amine"/>
</dbReference>
<feature type="binding site" evidence="3">
    <location>
        <begin position="245"/>
        <end position="246"/>
    </location>
    <ligand>
        <name>ATP</name>
        <dbReference type="ChEBI" id="CHEBI:30616"/>
    </ligand>
</feature>
<evidence type="ECO:0000259" key="5">
    <source>
        <dbReference type="PROSITE" id="PS50975"/>
    </source>
</evidence>
<feature type="binding site" evidence="3">
    <location>
        <position position="101"/>
    </location>
    <ligand>
        <name>ATP</name>
        <dbReference type="ChEBI" id="CHEBI:30616"/>
    </ligand>
</feature>